<dbReference type="GeneID" id="61529705"/>
<dbReference type="OrthoDB" id="7067091at2"/>
<keyword evidence="1" id="KW-0614">Plasmid</keyword>
<dbReference type="EMBL" id="CP016024">
    <property type="protein sequence ID" value="ANJ76272.1"/>
    <property type="molecule type" value="Genomic_DNA"/>
</dbReference>
<keyword evidence="2" id="KW-1185">Reference proteome</keyword>
<dbReference type="AlphaFoldDB" id="A0A192A7J4"/>
<evidence type="ECO:0000313" key="1">
    <source>
        <dbReference type="EMBL" id="ANJ76272.1"/>
    </source>
</evidence>
<dbReference type="Proteomes" id="UP000078572">
    <property type="component" value="Plasmid pRI-1"/>
</dbReference>
<dbReference type="RefSeq" id="WP_024979471.1">
    <property type="nucleotide sequence ID" value="NZ_CP016024.1"/>
</dbReference>
<gene>
    <name evidence="1" type="ORF">A9Y76_27070</name>
</gene>
<proteinExistence type="predicted"/>
<reference evidence="2" key="1">
    <citation type="submission" date="2016-06" db="EMBL/GenBank/DDBJ databases">
        <authorList>
            <person name="Xu Y."/>
            <person name="Nagy A."/>
            <person name="Yan X."/>
            <person name="Kim S.W."/>
            <person name="Haley B."/>
            <person name="Liu N.T."/>
            <person name="Nou X."/>
        </authorList>
    </citation>
    <scope>NUCLEOTIDE SEQUENCE [LARGE SCALE GENOMIC DNA]</scope>
    <source>
        <strain evidence="2">ATCC 49129</strain>
        <plasmid evidence="2">pri-1</plasmid>
    </source>
</reference>
<geneLocation type="plasmid" evidence="2">
    <name>pri-1</name>
</geneLocation>
<sequence>MLNIKPESSTQVVIEPSGLNVNRVLEEGTPEVSQKPTNDSSFPDRVRFNWGFHDGTAEAERAKVREMDQHPDRVYAAGYVRGVLAWKNLGYRPETSDEAWSTFQGHRAGRADGENPENEIPGPGECQTYLYDDGTDSGFIIRNEGNGLFKAEEWRNGDIADITYGPYAQMKAWTDTESSSHNAWRTANGYGSLPLRTLSELYGLWDALRDVPVTEDGRNLDGAFLHFSKGVETETVWRWFEAQNPKFIVGDVQRGIRHTASNQESATVSQVARTPWERDDVQFPRLLAEILATQNSLDKKALADSMGLSLEQVATLFDRAAATWEAFQAKSALEANGASSTPGLTEVRKAVLQYTVLHDDDIDLSTISLEEIGKACREGGYIGGDLIVVSDEHLTQSQLDVEAARLGADPTFFCIEGDDDAPAPPSF</sequence>
<name>A0A192A7J4_9RALS</name>
<organism evidence="1 2">
    <name type="scientific">Ralstonia insidiosa</name>
    <dbReference type="NCBI Taxonomy" id="190721"/>
    <lineage>
        <taxon>Bacteria</taxon>
        <taxon>Pseudomonadati</taxon>
        <taxon>Pseudomonadota</taxon>
        <taxon>Betaproteobacteria</taxon>
        <taxon>Burkholderiales</taxon>
        <taxon>Burkholderiaceae</taxon>
        <taxon>Ralstonia</taxon>
    </lineage>
</organism>
<accession>A0A192A7J4</accession>
<protein>
    <submittedName>
        <fullName evidence="1">Uncharacterized protein</fullName>
    </submittedName>
</protein>
<evidence type="ECO:0000313" key="2">
    <source>
        <dbReference type="Proteomes" id="UP000078572"/>
    </source>
</evidence>